<evidence type="ECO:0000256" key="18">
    <source>
        <dbReference type="PROSITE-ProRule" id="PRU10141"/>
    </source>
</evidence>
<dbReference type="InterPro" id="IPR017441">
    <property type="entry name" value="Protein_kinase_ATP_BS"/>
</dbReference>
<comment type="function">
    <text evidence="1">Component of the EKC/KEOPS complex that is required for the formation of a threonylcarbamoyl group on adenosine at position 37 (t(6)A37) in tRNAs that read codons beginning with adenine. The complex is probably involved in the transfer of the threonylcarbamoyl moiety of threonylcarbamoyl-AMP (TC-AMP) to the N6 group of A37. BUD32 has ATPase activity in the context of the EKC/KEOPS complex and likely plays a supporting role to the catalytic subunit KAE1. The EKC/KEOPS complex also promotes both telomere uncapping and telomere elongation. The complex is required for efficient recruitment of transcriptional coactivators.</text>
</comment>
<evidence type="ECO:0000256" key="17">
    <source>
        <dbReference type="ARBA" id="ARBA00048679"/>
    </source>
</evidence>
<gene>
    <name evidence="21" type="ORF">GJ744_004882</name>
</gene>
<dbReference type="GO" id="GO:0000781">
    <property type="term" value="C:chromosome, telomeric region"/>
    <property type="evidence" value="ECO:0007669"/>
    <property type="project" value="UniProtKB-SubCell"/>
</dbReference>
<evidence type="ECO:0000256" key="7">
    <source>
        <dbReference type="ARBA" id="ARBA00019973"/>
    </source>
</evidence>
<dbReference type="EC" id="2.7.11.1" evidence="5"/>
<evidence type="ECO:0000259" key="20">
    <source>
        <dbReference type="PROSITE" id="PS50011"/>
    </source>
</evidence>
<evidence type="ECO:0000256" key="15">
    <source>
        <dbReference type="ARBA" id="ARBA00033194"/>
    </source>
</evidence>
<keyword evidence="13" id="KW-0158">Chromosome</keyword>
<keyword evidence="9" id="KW-0808">Transferase</keyword>
<evidence type="ECO:0000256" key="6">
    <source>
        <dbReference type="ARBA" id="ARBA00013948"/>
    </source>
</evidence>
<feature type="region of interest" description="Disordered" evidence="19">
    <location>
        <begin position="538"/>
        <end position="719"/>
    </location>
</feature>
<evidence type="ECO:0000256" key="16">
    <source>
        <dbReference type="ARBA" id="ARBA00047899"/>
    </source>
</evidence>
<dbReference type="GO" id="GO:0004674">
    <property type="term" value="F:protein serine/threonine kinase activity"/>
    <property type="evidence" value="ECO:0007669"/>
    <property type="project" value="UniProtKB-KW"/>
</dbReference>
<sequence>MHETEQSFNSLCFQTWSIYPVVQESPKRMLRLSAQDRDSFGTFSLYTSNLNLLFRSAAHEVRSHKNAKTVFFTATRVESFISPMDQFLREREAAALPSQRELSKRIFSAYHSEHPSNAALEKISKERQRHYVLPSSRPFWLTDDQEYEYMEELGQGSFAVVYKAKEIKKGKKEGRILAVKIYKVRVKPEDIDEKILDVRKEVMLMHRIQGGPHIVKVGNLRHVRREQSRTLELPMDYYENTLQQLMNKTLDERGLLSTDTIVVPSWYRTVLTQMLEALDYLHSKNVMVVHRDVTPHNILYTKVDNFVLAGFSAARFGCPKSGAFGGTLKYMAPELYESSEETSAADVWSLGVVCLDILWLVPPVCGKPGYDLMTEKTWLADLSEIAKEAKQPEIAMMVVMNMHERSTAAEVLRFVRTSPGAQVQRYPPSSELLHLFRRSAMRAIGAVENNRNAMTCSSTSTRTRETGRAPSWGSSPVRSASGTLSTATALTQIAALLTEQHMRLQLGPEDWRQLEEIVGTEGLKELVRLISMGMQNYFTSQNDPLHPSGPEDQRAPRHAGVQSQQKEKRTTQAPVPPDAPLSRLAGPPNLRGESKAEKTPSQALPRPEARGQPRQAMSQRPPSELPHRPQAQNQQQQPKVKEPASESSHSTATSSQTGKNQSEQTLDKPARRPQAGSRPGEVKAEKPNGPSSDRQKSTRQQEETKGKAGSSSPSSAQKK</sequence>
<dbReference type="Pfam" id="PF00069">
    <property type="entry name" value="Pkinase"/>
    <property type="match status" value="1"/>
</dbReference>
<keyword evidence="22" id="KW-1185">Reference proteome</keyword>
<evidence type="ECO:0000256" key="4">
    <source>
        <dbReference type="ARBA" id="ARBA00011534"/>
    </source>
</evidence>
<dbReference type="AlphaFoldDB" id="A0A8H7E6P4"/>
<evidence type="ECO:0000256" key="10">
    <source>
        <dbReference type="ARBA" id="ARBA00022741"/>
    </source>
</evidence>
<evidence type="ECO:0000256" key="14">
    <source>
        <dbReference type="ARBA" id="ARBA00030980"/>
    </source>
</evidence>
<feature type="compositionally biased region" description="Basic and acidic residues" evidence="19">
    <location>
        <begin position="693"/>
        <end position="706"/>
    </location>
</feature>
<dbReference type="InterPro" id="IPR011009">
    <property type="entry name" value="Kinase-like_dom_sf"/>
</dbReference>
<organism evidence="21 22">
    <name type="scientific">Endocarpon pusillum</name>
    <dbReference type="NCBI Taxonomy" id="364733"/>
    <lineage>
        <taxon>Eukaryota</taxon>
        <taxon>Fungi</taxon>
        <taxon>Dikarya</taxon>
        <taxon>Ascomycota</taxon>
        <taxon>Pezizomycotina</taxon>
        <taxon>Eurotiomycetes</taxon>
        <taxon>Chaetothyriomycetidae</taxon>
        <taxon>Verrucariales</taxon>
        <taxon>Verrucariaceae</taxon>
        <taxon>Endocarpon</taxon>
    </lineage>
</organism>
<dbReference type="PANTHER" id="PTHR43671">
    <property type="entry name" value="SERINE/THREONINE-PROTEIN KINASE NEK"/>
    <property type="match status" value="1"/>
</dbReference>
<evidence type="ECO:0000256" key="5">
    <source>
        <dbReference type="ARBA" id="ARBA00012513"/>
    </source>
</evidence>
<feature type="domain" description="Protein kinase" evidence="20">
    <location>
        <begin position="147"/>
        <end position="437"/>
    </location>
</feature>
<comment type="subcellular location">
    <subcellularLocation>
        <location evidence="2">Chromosome</location>
        <location evidence="2">Telomere</location>
    </subcellularLocation>
</comment>
<evidence type="ECO:0000313" key="21">
    <source>
        <dbReference type="EMBL" id="KAF7511317.1"/>
    </source>
</evidence>
<feature type="binding site" evidence="18">
    <location>
        <position position="180"/>
    </location>
    <ligand>
        <name>ATP</name>
        <dbReference type="ChEBI" id="CHEBI:30616"/>
    </ligand>
</feature>
<dbReference type="InterPro" id="IPR000719">
    <property type="entry name" value="Prot_kinase_dom"/>
</dbReference>
<evidence type="ECO:0000256" key="3">
    <source>
        <dbReference type="ARBA" id="ARBA00010886"/>
    </source>
</evidence>
<feature type="compositionally biased region" description="Low complexity" evidence="19">
    <location>
        <begin position="645"/>
        <end position="655"/>
    </location>
</feature>
<dbReference type="InterPro" id="IPR050660">
    <property type="entry name" value="NEK_Ser/Thr_kinase"/>
</dbReference>
<dbReference type="GO" id="GO:0005524">
    <property type="term" value="F:ATP binding"/>
    <property type="evidence" value="ECO:0007669"/>
    <property type="project" value="UniProtKB-UniRule"/>
</dbReference>
<keyword evidence="11" id="KW-0418">Kinase</keyword>
<proteinExistence type="inferred from homology"/>
<protein>
    <recommendedName>
        <fullName evidence="7">EKC/KEOPS complex subunit BUD32</fullName>
        <ecNumber evidence="5">2.7.11.1</ecNumber>
    </recommendedName>
    <alternativeName>
        <fullName evidence="14 15">Atypical Serine/threonine protein kinase BUD32</fullName>
    </alternativeName>
    <alternativeName>
        <fullName evidence="6">EKC/KEOPS complex subunit bud32</fullName>
    </alternativeName>
</protein>
<dbReference type="EMBL" id="JAACFV010000021">
    <property type="protein sequence ID" value="KAF7511317.1"/>
    <property type="molecule type" value="Genomic_DNA"/>
</dbReference>
<dbReference type="PROSITE" id="PS00107">
    <property type="entry name" value="PROTEIN_KINASE_ATP"/>
    <property type="match status" value="1"/>
</dbReference>
<dbReference type="OrthoDB" id="10252171at2759"/>
<evidence type="ECO:0000256" key="9">
    <source>
        <dbReference type="ARBA" id="ARBA00022679"/>
    </source>
</evidence>
<dbReference type="PROSITE" id="PS50011">
    <property type="entry name" value="PROTEIN_KINASE_DOM"/>
    <property type="match status" value="1"/>
</dbReference>
<dbReference type="PROSITE" id="PS00109">
    <property type="entry name" value="PROTEIN_KINASE_TYR"/>
    <property type="match status" value="1"/>
</dbReference>
<keyword evidence="13" id="KW-0779">Telomere</keyword>
<accession>A0A8H7E6P4</accession>
<reference evidence="21" key="1">
    <citation type="submission" date="2020-02" db="EMBL/GenBank/DDBJ databases">
        <authorList>
            <person name="Palmer J.M."/>
        </authorList>
    </citation>
    <scope>NUCLEOTIDE SEQUENCE</scope>
    <source>
        <strain evidence="21">EPUS1.4</strain>
        <tissue evidence="21">Thallus</tissue>
    </source>
</reference>
<comment type="catalytic activity">
    <reaction evidence="17">
        <text>L-seryl-[protein] + ATP = O-phospho-L-seryl-[protein] + ADP + H(+)</text>
        <dbReference type="Rhea" id="RHEA:17989"/>
        <dbReference type="Rhea" id="RHEA-COMP:9863"/>
        <dbReference type="Rhea" id="RHEA-COMP:11604"/>
        <dbReference type="ChEBI" id="CHEBI:15378"/>
        <dbReference type="ChEBI" id="CHEBI:29999"/>
        <dbReference type="ChEBI" id="CHEBI:30616"/>
        <dbReference type="ChEBI" id="CHEBI:83421"/>
        <dbReference type="ChEBI" id="CHEBI:456216"/>
        <dbReference type="EC" id="2.7.11.1"/>
    </reaction>
</comment>
<comment type="similarity">
    <text evidence="3">Belongs to the protein kinase superfamily. NEK Ser/Thr protein kinase family. NIMA subfamily.</text>
</comment>
<evidence type="ECO:0000256" key="13">
    <source>
        <dbReference type="ARBA" id="ARBA00022895"/>
    </source>
</evidence>
<dbReference type="PANTHER" id="PTHR43671:SF98">
    <property type="entry name" value="SERINE_THREONINE-PROTEIN KINASE NEK11"/>
    <property type="match status" value="1"/>
</dbReference>
<keyword evidence="12 18" id="KW-0067">ATP-binding</keyword>
<name>A0A8H7E6P4_9EURO</name>
<comment type="catalytic activity">
    <reaction evidence="16">
        <text>L-threonyl-[protein] + ATP = O-phospho-L-threonyl-[protein] + ADP + H(+)</text>
        <dbReference type="Rhea" id="RHEA:46608"/>
        <dbReference type="Rhea" id="RHEA-COMP:11060"/>
        <dbReference type="Rhea" id="RHEA-COMP:11605"/>
        <dbReference type="ChEBI" id="CHEBI:15378"/>
        <dbReference type="ChEBI" id="CHEBI:30013"/>
        <dbReference type="ChEBI" id="CHEBI:30616"/>
        <dbReference type="ChEBI" id="CHEBI:61977"/>
        <dbReference type="ChEBI" id="CHEBI:456216"/>
        <dbReference type="EC" id="2.7.11.1"/>
    </reaction>
</comment>
<evidence type="ECO:0000256" key="19">
    <source>
        <dbReference type="SAM" id="MobiDB-lite"/>
    </source>
</evidence>
<dbReference type="InterPro" id="IPR008266">
    <property type="entry name" value="Tyr_kinase_AS"/>
</dbReference>
<keyword evidence="10 18" id="KW-0547">Nucleotide-binding</keyword>
<keyword evidence="8" id="KW-0723">Serine/threonine-protein kinase</keyword>
<evidence type="ECO:0000256" key="12">
    <source>
        <dbReference type="ARBA" id="ARBA00022840"/>
    </source>
</evidence>
<evidence type="ECO:0000256" key="1">
    <source>
        <dbReference type="ARBA" id="ARBA00003747"/>
    </source>
</evidence>
<dbReference type="Proteomes" id="UP000606974">
    <property type="component" value="Unassembled WGS sequence"/>
</dbReference>
<evidence type="ECO:0000256" key="11">
    <source>
        <dbReference type="ARBA" id="ARBA00022777"/>
    </source>
</evidence>
<dbReference type="SUPFAM" id="SSF56112">
    <property type="entry name" value="Protein kinase-like (PK-like)"/>
    <property type="match status" value="1"/>
</dbReference>
<dbReference type="Gene3D" id="1.10.510.10">
    <property type="entry name" value="Transferase(Phosphotransferase) domain 1"/>
    <property type="match status" value="1"/>
</dbReference>
<evidence type="ECO:0000256" key="8">
    <source>
        <dbReference type="ARBA" id="ARBA00022527"/>
    </source>
</evidence>
<feature type="region of interest" description="Disordered" evidence="19">
    <location>
        <begin position="457"/>
        <end position="483"/>
    </location>
</feature>
<evidence type="ECO:0000313" key="22">
    <source>
        <dbReference type="Proteomes" id="UP000606974"/>
    </source>
</evidence>
<evidence type="ECO:0000256" key="2">
    <source>
        <dbReference type="ARBA" id="ARBA00004574"/>
    </source>
</evidence>
<feature type="compositionally biased region" description="Low complexity" evidence="19">
    <location>
        <begin position="707"/>
        <end position="719"/>
    </location>
</feature>
<comment type="caution">
    <text evidence="21">The sequence shown here is derived from an EMBL/GenBank/DDBJ whole genome shotgun (WGS) entry which is preliminary data.</text>
</comment>
<comment type="subunit">
    <text evidence="4">Component of the EKC/KEOPS complex composed of at least BUD32, CGI121, GON7, KAE1 and PCC1; the whole complex dimerizes.</text>
</comment>